<dbReference type="GO" id="GO:0008080">
    <property type="term" value="F:N-acetyltransferase activity"/>
    <property type="evidence" value="ECO:0007669"/>
    <property type="project" value="InterPro"/>
</dbReference>
<dbReference type="SUPFAM" id="SSF55729">
    <property type="entry name" value="Acyl-CoA N-acyltransferases (Nat)"/>
    <property type="match status" value="1"/>
</dbReference>
<dbReference type="PANTHER" id="PTHR13256:SF16">
    <property type="entry name" value="ALPHA_BETA-TUBULIN-N-ACETYLTRANSFERASE 9"/>
    <property type="match status" value="1"/>
</dbReference>
<proteinExistence type="inferred from homology"/>
<gene>
    <name evidence="5" type="primary">NAT9</name>
    <name evidence="5" type="ORF">IWQ60_010034</name>
</gene>
<comment type="similarity">
    <text evidence="1">Belongs to the acetyltransferase family. GNAT subfamily.</text>
</comment>
<sequence>MQLKWCEDDDKCTFIVLVRHQDADVHANAHDLTAFRGKGHGTEATQLLMNYGVAKLNVQRYTAKISAKNEASIGLFTKKLGFRQTGFSEVFQEVALERPVDSSDLTPVGQALIRPLTLLYNPVEM</sequence>
<name>A0A9W7ZL20_9FUNG</name>
<comment type="caution">
    <text evidence="5">The sequence shown here is derived from an EMBL/GenBank/DDBJ whole genome shotgun (WGS) entry which is preliminary data.</text>
</comment>
<protein>
    <submittedName>
        <fullName evidence="5">N-acetyltransferase 9</fullName>
    </submittedName>
</protein>
<dbReference type="EMBL" id="JANBPT010000907">
    <property type="protein sequence ID" value="KAJ1911664.1"/>
    <property type="molecule type" value="Genomic_DNA"/>
</dbReference>
<evidence type="ECO:0000256" key="3">
    <source>
        <dbReference type="ARBA" id="ARBA00023315"/>
    </source>
</evidence>
<dbReference type="InterPro" id="IPR000182">
    <property type="entry name" value="GNAT_dom"/>
</dbReference>
<evidence type="ECO:0000313" key="5">
    <source>
        <dbReference type="EMBL" id="KAJ1911664.1"/>
    </source>
</evidence>
<dbReference type="OrthoDB" id="5043642at2759"/>
<evidence type="ECO:0000256" key="1">
    <source>
        <dbReference type="ARBA" id="ARBA00009342"/>
    </source>
</evidence>
<dbReference type="Gene3D" id="3.40.630.30">
    <property type="match status" value="1"/>
</dbReference>
<reference evidence="5" key="1">
    <citation type="submission" date="2022-07" db="EMBL/GenBank/DDBJ databases">
        <title>Phylogenomic reconstructions and comparative analyses of Kickxellomycotina fungi.</title>
        <authorList>
            <person name="Reynolds N.K."/>
            <person name="Stajich J.E."/>
            <person name="Barry K."/>
            <person name="Grigoriev I.V."/>
            <person name="Crous P."/>
            <person name="Smith M.E."/>
        </authorList>
    </citation>
    <scope>NUCLEOTIDE SEQUENCE</scope>
    <source>
        <strain evidence="5">RSA 861</strain>
    </source>
</reference>
<dbReference type="Proteomes" id="UP001150569">
    <property type="component" value="Unassembled WGS sequence"/>
</dbReference>
<accession>A0A9W7ZL20</accession>
<feature type="domain" description="N-acetyltransferase" evidence="4">
    <location>
        <begin position="33"/>
        <end position="83"/>
    </location>
</feature>
<evidence type="ECO:0000313" key="6">
    <source>
        <dbReference type="Proteomes" id="UP001150569"/>
    </source>
</evidence>
<organism evidence="5 6">
    <name type="scientific">Tieghemiomyces parasiticus</name>
    <dbReference type="NCBI Taxonomy" id="78921"/>
    <lineage>
        <taxon>Eukaryota</taxon>
        <taxon>Fungi</taxon>
        <taxon>Fungi incertae sedis</taxon>
        <taxon>Zoopagomycota</taxon>
        <taxon>Kickxellomycotina</taxon>
        <taxon>Dimargaritomycetes</taxon>
        <taxon>Dimargaritales</taxon>
        <taxon>Dimargaritaceae</taxon>
        <taxon>Tieghemiomyces</taxon>
    </lineage>
</organism>
<dbReference type="PANTHER" id="PTHR13256">
    <property type="entry name" value="N-ACETYLTRANSFERASE 9"/>
    <property type="match status" value="1"/>
</dbReference>
<dbReference type="InterPro" id="IPR016181">
    <property type="entry name" value="Acyl_CoA_acyltransferase"/>
</dbReference>
<keyword evidence="6" id="KW-1185">Reference proteome</keyword>
<keyword evidence="3" id="KW-0012">Acyltransferase</keyword>
<evidence type="ECO:0000256" key="2">
    <source>
        <dbReference type="ARBA" id="ARBA00022679"/>
    </source>
</evidence>
<dbReference type="InterPro" id="IPR039135">
    <property type="entry name" value="NAT9-like"/>
</dbReference>
<dbReference type="AlphaFoldDB" id="A0A9W7ZL20"/>
<evidence type="ECO:0000259" key="4">
    <source>
        <dbReference type="Pfam" id="PF13302"/>
    </source>
</evidence>
<dbReference type="Pfam" id="PF13302">
    <property type="entry name" value="Acetyltransf_3"/>
    <property type="match status" value="1"/>
</dbReference>
<keyword evidence="2" id="KW-0808">Transferase</keyword>